<dbReference type="Proteomes" id="UP000664169">
    <property type="component" value="Unassembled WGS sequence"/>
</dbReference>
<proteinExistence type="predicted"/>
<organism evidence="2 3">
    <name type="scientific">Gomphillus americanus</name>
    <dbReference type="NCBI Taxonomy" id="1940652"/>
    <lineage>
        <taxon>Eukaryota</taxon>
        <taxon>Fungi</taxon>
        <taxon>Dikarya</taxon>
        <taxon>Ascomycota</taxon>
        <taxon>Pezizomycotina</taxon>
        <taxon>Lecanoromycetes</taxon>
        <taxon>OSLEUM clade</taxon>
        <taxon>Ostropomycetidae</taxon>
        <taxon>Ostropales</taxon>
        <taxon>Graphidaceae</taxon>
        <taxon>Gomphilloideae</taxon>
        <taxon>Gomphillus</taxon>
    </lineage>
</organism>
<evidence type="ECO:0000256" key="1">
    <source>
        <dbReference type="SAM" id="MobiDB-lite"/>
    </source>
</evidence>
<feature type="region of interest" description="Disordered" evidence="1">
    <location>
        <begin position="686"/>
        <end position="735"/>
    </location>
</feature>
<sequence>MENTISAPDEQVDVFDMASVSAELLEVKEATAALRHAEHVFGYRCLLLVTNRVSGKETSYPIGTMQDRESLLPRVKLYVDYREAKILDPKDKRFGQSLQVWPAHLRIVVDFVKGTRNTSSGSIQTETKQSICFHLPAHDYEGLANSKIDIFTKWYGNEADVTMANSSRQSMTSALIQCCKTQEEVDLIKEAATYSLPIVSLGFPKWKSTKALETFVGFFSARCDQREVISKSIGNFRSAQDVEKTKNWLGNILALKPGEIWYTVGGSLKPAQFLPRFYYHSFVIEPSVRIMLLARAMNLKLHYYYELLGYQKLEKESLPERLLRIVDAEVSTYVCLIKAINKALASAPLTVGTEGMLSFPKHEEWGIWSFRIGRLPSVASNEEAFAVITVGKQTPKFSCQPVKEAILTSSSSMKQLLDGMKYENVKPKVRISDVTEQQQWKALKLINQLATSETTGSTKDVSGIVCPILAGHGIKNIGRKSYYSDGFVTKQMARIEDIHRTFAAGISKDGARISDEQLMLCFGYLSSTPADRLALVNGPAGTRKSSSLGLIISFLCLDNLENKGKIFLVLGKMHSTQNNMAKSLGPIVKGFTGRVVVREFSDALDMAVMTWMVNGQPKYLDPEFTKGLEADELQELRDLMVSVSQVSQTPGTSIKAPESAIHLMAIYCAMCDMEMDVKHWRKSNYHFQGDAPSSTKRSSADRDDDAEGGPSKVRKGHSAEKTPIAEASETPQGWQGQLKQLERLVIRKLQKGASKAEDKKMMALLYDTKVLWIKEKACVVCTTISRCDSQEIMDLGVSYVALEESQFVDPHDSTVLMAHYAKNLKIFIGDVMQPSPFVKDGPFNSFSCVRGRSTFEL</sequence>
<evidence type="ECO:0000313" key="2">
    <source>
        <dbReference type="EMBL" id="CAF9919091.1"/>
    </source>
</evidence>
<keyword evidence="3" id="KW-1185">Reference proteome</keyword>
<reference evidence="2" key="1">
    <citation type="submission" date="2021-03" db="EMBL/GenBank/DDBJ databases">
        <authorList>
            <person name="Tagirdzhanova G."/>
        </authorList>
    </citation>
    <scope>NUCLEOTIDE SEQUENCE</scope>
</reference>
<dbReference type="InterPro" id="IPR027417">
    <property type="entry name" value="P-loop_NTPase"/>
</dbReference>
<dbReference type="Gene3D" id="3.40.50.300">
    <property type="entry name" value="P-loop containing nucleotide triphosphate hydrolases"/>
    <property type="match status" value="1"/>
</dbReference>
<dbReference type="AlphaFoldDB" id="A0A8H3F4C4"/>
<comment type="caution">
    <text evidence="2">The sequence shown here is derived from an EMBL/GenBank/DDBJ whole genome shotgun (WGS) entry which is preliminary data.</text>
</comment>
<evidence type="ECO:0000313" key="3">
    <source>
        <dbReference type="Proteomes" id="UP000664169"/>
    </source>
</evidence>
<name>A0A8H3F4C4_9LECA</name>
<dbReference type="EMBL" id="CAJPDQ010000014">
    <property type="protein sequence ID" value="CAF9919091.1"/>
    <property type="molecule type" value="Genomic_DNA"/>
</dbReference>
<protein>
    <submittedName>
        <fullName evidence="2">Uncharacterized protein</fullName>
    </submittedName>
</protein>
<gene>
    <name evidence="2" type="ORF">GOMPHAMPRED_001676</name>
</gene>
<accession>A0A8H3F4C4</accession>